<evidence type="ECO:0000256" key="1">
    <source>
        <dbReference type="SAM" id="Phobius"/>
    </source>
</evidence>
<comment type="caution">
    <text evidence="2">The sequence shown here is derived from an EMBL/GenBank/DDBJ whole genome shotgun (WGS) entry which is preliminary data.</text>
</comment>
<dbReference type="InterPro" id="IPR010380">
    <property type="entry name" value="DUF975"/>
</dbReference>
<feature type="transmembrane region" description="Helical" evidence="1">
    <location>
        <begin position="170"/>
        <end position="194"/>
    </location>
</feature>
<feature type="transmembrane region" description="Helical" evidence="1">
    <location>
        <begin position="32"/>
        <end position="50"/>
    </location>
</feature>
<organism evidence="2 3">
    <name type="scientific">Candidatus Ryanbacteria bacterium CG10_big_fil_rev_8_21_14_0_10_43_42</name>
    <dbReference type="NCBI Taxonomy" id="1974864"/>
    <lineage>
        <taxon>Bacteria</taxon>
        <taxon>Candidatus Ryaniibacteriota</taxon>
    </lineage>
</organism>
<gene>
    <name evidence="2" type="ORF">COU90_04400</name>
</gene>
<dbReference type="PANTHER" id="PTHR40076:SF1">
    <property type="entry name" value="MEMBRANE PROTEIN"/>
    <property type="match status" value="1"/>
</dbReference>
<reference evidence="3" key="1">
    <citation type="submission" date="2017-09" db="EMBL/GenBank/DDBJ databases">
        <title>Depth-based differentiation of microbial function through sediment-hosted aquifers and enrichment of novel symbionts in the deep terrestrial subsurface.</title>
        <authorList>
            <person name="Probst A.J."/>
            <person name="Ladd B."/>
            <person name="Jarett J.K."/>
            <person name="Geller-Mcgrath D.E."/>
            <person name="Sieber C.M.K."/>
            <person name="Emerson J.B."/>
            <person name="Anantharaman K."/>
            <person name="Thomas B.C."/>
            <person name="Malmstrom R."/>
            <person name="Stieglmeier M."/>
            <person name="Klingl A."/>
            <person name="Woyke T."/>
            <person name="Ryan C.M."/>
            <person name="Banfield J.F."/>
        </authorList>
    </citation>
    <scope>NUCLEOTIDE SEQUENCE [LARGE SCALE GENOMIC DNA]</scope>
</reference>
<protein>
    <recommendedName>
        <fullName evidence="4">Glycerophosphoryl diester phosphodiesterase membrane domain-containing protein</fullName>
    </recommendedName>
</protein>
<name>A0A2M8KVZ5_9BACT</name>
<keyword evidence="1" id="KW-1133">Transmembrane helix</keyword>
<dbReference type="Proteomes" id="UP000229098">
    <property type="component" value="Unassembled WGS sequence"/>
</dbReference>
<keyword evidence="1" id="KW-0812">Transmembrane</keyword>
<keyword evidence="1" id="KW-0472">Membrane</keyword>
<proteinExistence type="predicted"/>
<evidence type="ECO:0000313" key="2">
    <source>
        <dbReference type="EMBL" id="PJE64082.1"/>
    </source>
</evidence>
<dbReference type="EMBL" id="PFEF01000010">
    <property type="protein sequence ID" value="PJE64082.1"/>
    <property type="molecule type" value="Genomic_DNA"/>
</dbReference>
<feature type="transmembrane region" description="Helical" evidence="1">
    <location>
        <begin position="118"/>
        <end position="141"/>
    </location>
</feature>
<dbReference type="AlphaFoldDB" id="A0A2M8KVZ5"/>
<evidence type="ECO:0000313" key="3">
    <source>
        <dbReference type="Proteomes" id="UP000229098"/>
    </source>
</evidence>
<dbReference type="PANTHER" id="PTHR40076">
    <property type="entry name" value="MEMBRANE PROTEIN-RELATED"/>
    <property type="match status" value="1"/>
</dbReference>
<evidence type="ECO:0008006" key="4">
    <source>
        <dbReference type="Google" id="ProtNLM"/>
    </source>
</evidence>
<sequence length="234" mass="25909">MTDNTPMSPEEHKKTISTKEALFFGWDAFKETYRIFIPALLITIGLSFMVSFLEEEKVGDTLMIIAGVLGTIAQIIIGLGLVKVSLRTVDGERVVFDDIFSVTHLFFSYLGASLLYSLIVFGGFLLLIIPGIIWTVTYWLFQYTLVDREKGVFDALRSAKEASTGVRWELAGFMFVSGVINIAGILAFGVGLLVSLPVTMLATAYVYRSLTIRVSDAEKESVKKRILEEVPTAV</sequence>
<accession>A0A2M8KVZ5</accession>
<feature type="transmembrane region" description="Helical" evidence="1">
    <location>
        <begin position="62"/>
        <end position="82"/>
    </location>
</feature>